<feature type="transmembrane region" description="Helical" evidence="6">
    <location>
        <begin position="394"/>
        <end position="415"/>
    </location>
</feature>
<dbReference type="GO" id="GO:0008506">
    <property type="term" value="F:sucrose:proton symporter activity"/>
    <property type="evidence" value="ECO:0007669"/>
    <property type="project" value="TreeGrafter"/>
</dbReference>
<keyword evidence="5 6" id="KW-0472">Membrane</keyword>
<reference evidence="7" key="1">
    <citation type="submission" date="2021-02" db="EMBL/GenBank/DDBJ databases">
        <authorList>
            <person name="Dougan E. K."/>
            <person name="Rhodes N."/>
            <person name="Thang M."/>
            <person name="Chan C."/>
        </authorList>
    </citation>
    <scope>NUCLEOTIDE SEQUENCE</scope>
</reference>
<dbReference type="SUPFAM" id="SSF103473">
    <property type="entry name" value="MFS general substrate transporter"/>
    <property type="match status" value="1"/>
</dbReference>
<gene>
    <name evidence="7" type="ORF">PGLA2088_LOCUS34129</name>
</gene>
<dbReference type="PANTHER" id="PTHR19432:SF35">
    <property type="entry name" value="SOLUTE CARRIER FAMILY 45 MEMBER 3 ISOFORM X1"/>
    <property type="match status" value="1"/>
</dbReference>
<evidence type="ECO:0000256" key="3">
    <source>
        <dbReference type="ARBA" id="ARBA00022692"/>
    </source>
</evidence>
<evidence type="ECO:0000313" key="7">
    <source>
        <dbReference type="EMBL" id="CAE8706346.1"/>
    </source>
</evidence>
<feature type="transmembrane region" description="Helical" evidence="6">
    <location>
        <begin position="359"/>
        <end position="382"/>
    </location>
</feature>
<dbReference type="GO" id="GO:0016020">
    <property type="term" value="C:membrane"/>
    <property type="evidence" value="ECO:0007669"/>
    <property type="project" value="UniProtKB-SubCell"/>
</dbReference>
<feature type="non-terminal residue" evidence="7">
    <location>
        <position position="1"/>
    </location>
</feature>
<sequence>MNPEIEKPLLAREDGASPSPGVRGQQIAAQLGVAIPEMGWSVCEPLFMPLLLILEVPHYLLSICWLISPITGLIFQPVVGALSDRYGRKPFILLLGFLAALGLVITPMCTMMANKSLAGVLAIACFGLADMSHDLLVTPTRAQINDVFSADEAEWRSGFAGGLGKFFAMLCSAFLPSTTAFWAVAVAVALSTSAQLFVPSKVEEGIESHDKPNVPEGDLKQHSQGQVVIDESGPVPVASSGEVASGSFPAGFWQLWIMQFAGWLSLCTWLFYFTSVWAAKSGAVPGTPESQRAVQQGTLLLLAGSVVFMAVGAMLPKLSGPHSVLCCVREEVSMASALALLTVTLLSLCYTGPEIDALSALLVIGPGHAAYQLVANVPYAWLERQPEFDAASRGWLTGCFNGSLSAAQMFVAVLGGPIVDAYGCLSAAYAAAAGINILVLLALGAGYGVTALLGSSQ</sequence>
<dbReference type="Gene3D" id="1.20.1250.20">
    <property type="entry name" value="MFS general substrate transporter like domains"/>
    <property type="match status" value="1"/>
</dbReference>
<comment type="subcellular location">
    <subcellularLocation>
        <location evidence="1">Membrane</location>
        <topology evidence="1">Multi-pass membrane protein</topology>
    </subcellularLocation>
</comment>
<dbReference type="Pfam" id="PF07690">
    <property type="entry name" value="MFS_1"/>
    <property type="match status" value="1"/>
</dbReference>
<feature type="transmembrane region" description="Helical" evidence="6">
    <location>
        <begin position="59"/>
        <end position="79"/>
    </location>
</feature>
<feature type="transmembrane region" description="Helical" evidence="6">
    <location>
        <begin position="91"/>
        <end position="113"/>
    </location>
</feature>
<comment type="caution">
    <text evidence="7">The sequence shown here is derived from an EMBL/GenBank/DDBJ whole genome shotgun (WGS) entry which is preliminary data.</text>
</comment>
<keyword evidence="3 6" id="KW-0812">Transmembrane</keyword>
<feature type="transmembrane region" description="Helical" evidence="6">
    <location>
        <begin position="299"/>
        <end position="320"/>
    </location>
</feature>
<evidence type="ECO:0000256" key="4">
    <source>
        <dbReference type="ARBA" id="ARBA00022989"/>
    </source>
</evidence>
<organism evidence="7 8">
    <name type="scientific">Polarella glacialis</name>
    <name type="common">Dinoflagellate</name>
    <dbReference type="NCBI Taxonomy" id="89957"/>
    <lineage>
        <taxon>Eukaryota</taxon>
        <taxon>Sar</taxon>
        <taxon>Alveolata</taxon>
        <taxon>Dinophyceae</taxon>
        <taxon>Suessiales</taxon>
        <taxon>Suessiaceae</taxon>
        <taxon>Polarella</taxon>
    </lineage>
</organism>
<dbReference type="EMBL" id="CAJNNW010031181">
    <property type="protein sequence ID" value="CAE8706346.1"/>
    <property type="molecule type" value="Genomic_DNA"/>
</dbReference>
<name>A0A813KQA6_POLGL</name>
<protein>
    <submittedName>
        <fullName evidence="7">Uncharacterized protein</fullName>
    </submittedName>
</protein>
<feature type="transmembrane region" description="Helical" evidence="6">
    <location>
        <begin position="332"/>
        <end position="353"/>
    </location>
</feature>
<evidence type="ECO:0000256" key="5">
    <source>
        <dbReference type="ARBA" id="ARBA00023136"/>
    </source>
</evidence>
<dbReference type="Proteomes" id="UP000626109">
    <property type="component" value="Unassembled WGS sequence"/>
</dbReference>
<feature type="transmembrane region" description="Helical" evidence="6">
    <location>
        <begin position="260"/>
        <end position="279"/>
    </location>
</feature>
<evidence type="ECO:0000313" key="8">
    <source>
        <dbReference type="Proteomes" id="UP000626109"/>
    </source>
</evidence>
<dbReference type="InterPro" id="IPR036259">
    <property type="entry name" value="MFS_trans_sf"/>
</dbReference>
<evidence type="ECO:0000256" key="2">
    <source>
        <dbReference type="ARBA" id="ARBA00022448"/>
    </source>
</evidence>
<keyword evidence="4 6" id="KW-1133">Transmembrane helix</keyword>
<feature type="transmembrane region" description="Helical" evidence="6">
    <location>
        <begin position="427"/>
        <end position="453"/>
    </location>
</feature>
<keyword evidence="2" id="KW-0813">Transport</keyword>
<dbReference type="AlphaFoldDB" id="A0A813KQA6"/>
<accession>A0A813KQA6</accession>
<dbReference type="PANTHER" id="PTHR19432">
    <property type="entry name" value="SUGAR TRANSPORTER"/>
    <property type="match status" value="1"/>
</dbReference>
<feature type="transmembrane region" description="Helical" evidence="6">
    <location>
        <begin position="166"/>
        <end position="190"/>
    </location>
</feature>
<proteinExistence type="predicted"/>
<dbReference type="InterPro" id="IPR011701">
    <property type="entry name" value="MFS"/>
</dbReference>
<evidence type="ECO:0000256" key="1">
    <source>
        <dbReference type="ARBA" id="ARBA00004141"/>
    </source>
</evidence>
<evidence type="ECO:0000256" key="6">
    <source>
        <dbReference type="SAM" id="Phobius"/>
    </source>
</evidence>